<accession>A0A5J4R9B8</accession>
<evidence type="ECO:0000313" key="1">
    <source>
        <dbReference type="EMBL" id="KAA6329293.1"/>
    </source>
</evidence>
<proteinExistence type="predicted"/>
<gene>
    <name evidence="1" type="ORF">EZS27_021887</name>
</gene>
<dbReference type="AlphaFoldDB" id="A0A5J4R9B8"/>
<reference evidence="1" key="1">
    <citation type="submission" date="2019-03" db="EMBL/GenBank/DDBJ databases">
        <title>Single cell metagenomics reveals metabolic interactions within the superorganism composed of flagellate Streblomastix strix and complex community of Bacteroidetes bacteria on its surface.</title>
        <authorList>
            <person name="Treitli S.C."/>
            <person name="Kolisko M."/>
            <person name="Husnik F."/>
            <person name="Keeling P."/>
            <person name="Hampl V."/>
        </authorList>
    </citation>
    <scope>NUCLEOTIDE SEQUENCE</scope>
    <source>
        <strain evidence="1">STM</strain>
    </source>
</reference>
<sequence>MIPEQHQYPLNNVVEVLGTIYVMPFLHEKRDGKLIIHHCIWLLWHDK</sequence>
<organism evidence="1">
    <name type="scientific">termite gut metagenome</name>
    <dbReference type="NCBI Taxonomy" id="433724"/>
    <lineage>
        <taxon>unclassified sequences</taxon>
        <taxon>metagenomes</taxon>
        <taxon>organismal metagenomes</taxon>
    </lineage>
</organism>
<dbReference type="EMBL" id="SNRY01001670">
    <property type="protein sequence ID" value="KAA6329293.1"/>
    <property type="molecule type" value="Genomic_DNA"/>
</dbReference>
<comment type="caution">
    <text evidence="1">The sequence shown here is derived from an EMBL/GenBank/DDBJ whole genome shotgun (WGS) entry which is preliminary data.</text>
</comment>
<protein>
    <submittedName>
        <fullName evidence="1">Uncharacterized protein</fullName>
    </submittedName>
</protein>
<name>A0A5J4R9B8_9ZZZZ</name>